<feature type="domain" description="Chorismate-utilising enzyme C-terminal" evidence="16">
    <location>
        <begin position="199"/>
        <end position="452"/>
    </location>
</feature>
<evidence type="ECO:0000256" key="10">
    <source>
        <dbReference type="ARBA" id="ARBA00022842"/>
    </source>
</evidence>
<evidence type="ECO:0000256" key="14">
    <source>
        <dbReference type="ARBA" id="ARBA00047683"/>
    </source>
</evidence>
<evidence type="ECO:0000256" key="5">
    <source>
        <dbReference type="ARBA" id="ARBA00012266"/>
    </source>
</evidence>
<evidence type="ECO:0000259" key="16">
    <source>
        <dbReference type="Pfam" id="PF00425"/>
    </source>
</evidence>
<comment type="subunit">
    <text evidence="4 15">Heterotetramer consisting of two non-identical subunits: a beta subunit (TrpG) and a large alpha subunit (TrpE).</text>
</comment>
<comment type="catalytic activity">
    <reaction evidence="14 15">
        <text>chorismate + L-glutamine = anthranilate + pyruvate + L-glutamate + H(+)</text>
        <dbReference type="Rhea" id="RHEA:21732"/>
        <dbReference type="ChEBI" id="CHEBI:15361"/>
        <dbReference type="ChEBI" id="CHEBI:15378"/>
        <dbReference type="ChEBI" id="CHEBI:16567"/>
        <dbReference type="ChEBI" id="CHEBI:29748"/>
        <dbReference type="ChEBI" id="CHEBI:29985"/>
        <dbReference type="ChEBI" id="CHEBI:58359"/>
        <dbReference type="EC" id="4.1.3.27"/>
    </reaction>
</comment>
<dbReference type="Gene3D" id="3.60.120.10">
    <property type="entry name" value="Anthranilate synthase"/>
    <property type="match status" value="1"/>
</dbReference>
<name>A0A221MHY6_9BACI</name>
<dbReference type="GO" id="GO:0046872">
    <property type="term" value="F:metal ion binding"/>
    <property type="evidence" value="ECO:0007669"/>
    <property type="project" value="UniProtKB-KW"/>
</dbReference>
<comment type="pathway">
    <text evidence="2 15">Amino-acid biosynthesis; L-tryptophan biosynthesis; L-tryptophan from chorismate: step 1/5.</text>
</comment>
<evidence type="ECO:0000313" key="18">
    <source>
        <dbReference type="EMBL" id="ASN07219.1"/>
    </source>
</evidence>
<dbReference type="PRINTS" id="PR00095">
    <property type="entry name" value="ANTSNTHASEI"/>
</dbReference>
<dbReference type="AlphaFoldDB" id="A0A221MHY6"/>
<organism evidence="18 19">
    <name type="scientific">Virgibacillus necropolis</name>
    <dbReference type="NCBI Taxonomy" id="163877"/>
    <lineage>
        <taxon>Bacteria</taxon>
        <taxon>Bacillati</taxon>
        <taxon>Bacillota</taxon>
        <taxon>Bacilli</taxon>
        <taxon>Bacillales</taxon>
        <taxon>Bacillaceae</taxon>
        <taxon>Virgibacillus</taxon>
    </lineage>
</organism>
<keyword evidence="10 15" id="KW-0460">Magnesium</keyword>
<evidence type="ECO:0000256" key="7">
    <source>
        <dbReference type="ARBA" id="ARBA00022605"/>
    </source>
</evidence>
<dbReference type="PANTHER" id="PTHR11236">
    <property type="entry name" value="AMINOBENZOATE/ANTHRANILATE SYNTHASE"/>
    <property type="match status" value="1"/>
</dbReference>
<evidence type="ECO:0000256" key="12">
    <source>
        <dbReference type="ARBA" id="ARBA00023239"/>
    </source>
</evidence>
<evidence type="ECO:0000256" key="6">
    <source>
        <dbReference type="ARBA" id="ARBA00020653"/>
    </source>
</evidence>
<dbReference type="NCBIfam" id="TIGR00564">
    <property type="entry name" value="trpE_most"/>
    <property type="match status" value="1"/>
</dbReference>
<protein>
    <recommendedName>
        <fullName evidence="6 15">Anthranilate synthase component 1</fullName>
        <ecNumber evidence="5 15">4.1.3.27</ecNumber>
    </recommendedName>
</protein>
<gene>
    <name evidence="15" type="primary">trpE</name>
    <name evidence="18" type="ORF">CFK40_20535</name>
</gene>
<dbReference type="InterPro" id="IPR006805">
    <property type="entry name" value="Anth_synth_I_N"/>
</dbReference>
<dbReference type="InterPro" id="IPR019999">
    <property type="entry name" value="Anth_synth_I-like"/>
</dbReference>
<comment type="function">
    <text evidence="13 15">Part of a heterotetrameric complex that catalyzes the two-step biosynthesis of anthranilate, an intermediate in the biosynthesis of L-tryptophan. In the first step, the glutamine-binding beta subunit (TrpG) of anthranilate synthase (AS) provides the glutamine amidotransferase activity which generates ammonia as a substrate that, along with chorismate, is used in the second step, catalyzed by the large alpha subunit of AS (TrpE) to produce anthranilate. In the absence of TrpG, TrpE can synthesize anthranilate directly from chorismate and high concentrations of ammonia.</text>
</comment>
<keyword evidence="8 15" id="KW-0479">Metal-binding</keyword>
<comment type="cofactor">
    <cofactor evidence="1 15">
        <name>Mg(2+)</name>
        <dbReference type="ChEBI" id="CHEBI:18420"/>
    </cofactor>
</comment>
<evidence type="ECO:0000256" key="2">
    <source>
        <dbReference type="ARBA" id="ARBA00004873"/>
    </source>
</evidence>
<dbReference type="InterPro" id="IPR005801">
    <property type="entry name" value="ADC_synthase"/>
</dbReference>
<feature type="domain" description="Anthranilate synthase component I N-terminal" evidence="17">
    <location>
        <begin position="16"/>
        <end position="153"/>
    </location>
</feature>
<evidence type="ECO:0000256" key="8">
    <source>
        <dbReference type="ARBA" id="ARBA00022723"/>
    </source>
</evidence>
<dbReference type="InterPro" id="IPR015890">
    <property type="entry name" value="Chorismate_C"/>
</dbReference>
<evidence type="ECO:0000313" key="19">
    <source>
        <dbReference type="Proteomes" id="UP000204391"/>
    </source>
</evidence>
<dbReference type="Proteomes" id="UP000204391">
    <property type="component" value="Chromosome"/>
</dbReference>
<comment type="similarity">
    <text evidence="3 15">Belongs to the anthranilate synthase component I family.</text>
</comment>
<keyword evidence="11 15" id="KW-0057">Aromatic amino acid biosynthesis</keyword>
<evidence type="ECO:0000256" key="9">
    <source>
        <dbReference type="ARBA" id="ARBA00022822"/>
    </source>
</evidence>
<dbReference type="Pfam" id="PF00425">
    <property type="entry name" value="Chorismate_bind"/>
    <property type="match status" value="1"/>
</dbReference>
<evidence type="ECO:0000256" key="15">
    <source>
        <dbReference type="RuleBase" id="RU364045"/>
    </source>
</evidence>
<dbReference type="GO" id="GO:0000162">
    <property type="term" value="P:L-tryptophan biosynthetic process"/>
    <property type="evidence" value="ECO:0007669"/>
    <property type="project" value="UniProtKB-UniPathway"/>
</dbReference>
<dbReference type="EMBL" id="CP022437">
    <property type="protein sequence ID" value="ASN07219.1"/>
    <property type="molecule type" value="Genomic_DNA"/>
</dbReference>
<dbReference type="PANTHER" id="PTHR11236:SF48">
    <property type="entry name" value="ISOCHORISMATE SYNTHASE MENF"/>
    <property type="match status" value="1"/>
</dbReference>
<evidence type="ECO:0000256" key="3">
    <source>
        <dbReference type="ARBA" id="ARBA00009562"/>
    </source>
</evidence>
<evidence type="ECO:0000259" key="17">
    <source>
        <dbReference type="Pfam" id="PF04715"/>
    </source>
</evidence>
<keyword evidence="12 15" id="KW-0456">Lyase</keyword>
<dbReference type="EC" id="4.1.3.27" evidence="5 15"/>
<keyword evidence="19" id="KW-1185">Reference proteome</keyword>
<dbReference type="Pfam" id="PF04715">
    <property type="entry name" value="Anth_synt_I_N"/>
    <property type="match status" value="1"/>
</dbReference>
<dbReference type="RefSeq" id="WP_089534212.1">
    <property type="nucleotide sequence ID" value="NZ_CP022437.1"/>
</dbReference>
<dbReference type="GO" id="GO:0004049">
    <property type="term" value="F:anthranilate synthase activity"/>
    <property type="evidence" value="ECO:0007669"/>
    <property type="project" value="UniProtKB-EC"/>
</dbReference>
<sequence>MQTKTLPYKFIKQNADTLTPIGIYSNLKGRKKFLLESSFPHEKKGKFSFIGADPYQEIIGKSNRTTILDHEKGSNNITESPPLSVLKEILPKLEIDIPIPFVGGAIGYIGYDSIRSYEQIGEYLQDNLDMPDVHLMLYKSVIAFDHRNESAYLIAMNPDQQPENILDERIEDLKKALTSTTNTNTTNDENMVFKPEMNKRQFMENVTIAKKHIQQGDAFQIVLSQRMKASIHGDPFSFYRKLRKANPSPYMFYINFETYQVLGASPESLVQTTGRHIVTNPIAGTRPRGKTDVEDEELTKDLLGDAKEIAEHRMLVDLSRNDIGRVSEIDSITIPTYMNVEKYQHVMHIVSEVHGRLNANYSSIDALIACLPAGTVSGAPKIRAMQIINDLEESKRGVYGGGIGYINFNHDVNMALAIRSLVIKENKAYLQAGAGIVYDSIPENEYKETLHKAKSLMEVNNHDSSNR</sequence>
<dbReference type="KEGG" id="vne:CFK40_20535"/>
<keyword evidence="9 15" id="KW-0822">Tryptophan biosynthesis</keyword>
<dbReference type="OrthoDB" id="9803598at2"/>
<dbReference type="UniPathway" id="UPA00035">
    <property type="reaction ID" value="UER00040"/>
</dbReference>
<reference evidence="18 19" key="1">
    <citation type="journal article" date="2003" name="Int. J. Syst. Evol. Microbiol.">
        <title>Virgibacillus carmonensis sp. nov., Virgibacillus necropolis sp. nov. and Virgibacillus picturae sp. nov., three novel species isolated from deteriorated mural paintings, transfer of the species of the genus salibacillus to Virgibacillus, as Virgibacillus marismortui comb. nov. and Virgibacillus salexigens comb. nov., and emended description of the genus Virgibacillus.</title>
        <authorList>
            <person name="Heyrman J."/>
            <person name="Logan N.A."/>
            <person name="Busse H.J."/>
            <person name="Balcaen A."/>
            <person name="Lebbe L."/>
            <person name="Rodriguez-Diaz M."/>
            <person name="Swings J."/>
            <person name="De Vos P."/>
        </authorList>
    </citation>
    <scope>NUCLEOTIDE SEQUENCE [LARGE SCALE GENOMIC DNA]</scope>
    <source>
        <strain evidence="18 19">LMG 19488</strain>
    </source>
</reference>
<keyword evidence="7 15" id="KW-0028">Amino-acid biosynthesis</keyword>
<accession>A0A221MHY6</accession>
<dbReference type="InterPro" id="IPR005256">
    <property type="entry name" value="Anth_synth_I_PabB"/>
</dbReference>
<proteinExistence type="inferred from homology"/>
<evidence type="ECO:0000256" key="4">
    <source>
        <dbReference type="ARBA" id="ARBA00011575"/>
    </source>
</evidence>
<dbReference type="SUPFAM" id="SSF56322">
    <property type="entry name" value="ADC synthase"/>
    <property type="match status" value="1"/>
</dbReference>
<evidence type="ECO:0000256" key="1">
    <source>
        <dbReference type="ARBA" id="ARBA00001946"/>
    </source>
</evidence>
<evidence type="ECO:0000256" key="11">
    <source>
        <dbReference type="ARBA" id="ARBA00023141"/>
    </source>
</evidence>
<evidence type="ECO:0000256" key="13">
    <source>
        <dbReference type="ARBA" id="ARBA00025634"/>
    </source>
</evidence>